<comment type="function">
    <text evidence="1 5">Hydrolyzes acetyl esters in homogalacturonan regions of pectin. In type I primary cell wall, galacturonic acid residues of pectin can be acetylated at the O-2 and O-3 positions. Decreasing the degree of acetylation of pectin gels in vitro alters their physical properties.</text>
</comment>
<keyword evidence="5" id="KW-0378">Hydrolase</keyword>
<organism evidence="6 7">
    <name type="scientific">Taxus chinensis</name>
    <name type="common">Chinese yew</name>
    <name type="synonym">Taxus wallichiana var. chinensis</name>
    <dbReference type="NCBI Taxonomy" id="29808"/>
    <lineage>
        <taxon>Eukaryota</taxon>
        <taxon>Viridiplantae</taxon>
        <taxon>Streptophyta</taxon>
        <taxon>Embryophyta</taxon>
        <taxon>Tracheophyta</taxon>
        <taxon>Spermatophyta</taxon>
        <taxon>Pinopsida</taxon>
        <taxon>Pinidae</taxon>
        <taxon>Conifers II</taxon>
        <taxon>Cupressales</taxon>
        <taxon>Taxaceae</taxon>
        <taxon>Taxus</taxon>
    </lineage>
</organism>
<evidence type="ECO:0000313" key="7">
    <source>
        <dbReference type="Proteomes" id="UP000824469"/>
    </source>
</evidence>
<keyword evidence="4 5" id="KW-0134">Cell wall</keyword>
<sequence>GVAKNLPRACTSRMDPSQCFFPQYLVQNIKTPLFILNAAYDSWQVQENLAPPEADPNGVWHHCRQNPANCSAGQLEVLQGFRMKMLTALRGFSASRVGGMFINSCFAHCQSERQDTWFAPNSPRLKKTIAESVGDWYFDRS</sequence>
<dbReference type="Proteomes" id="UP000824469">
    <property type="component" value="Unassembled WGS sequence"/>
</dbReference>
<comment type="similarity">
    <text evidence="3 5">Belongs to the pectinacetylesterase family.</text>
</comment>
<dbReference type="PANTHER" id="PTHR21562:SF5">
    <property type="entry name" value="PECTIN ACETYLESTERASE 12"/>
    <property type="match status" value="1"/>
</dbReference>
<dbReference type="PANTHER" id="PTHR21562">
    <property type="entry name" value="NOTUM-RELATED"/>
    <property type="match status" value="1"/>
</dbReference>
<dbReference type="InterPro" id="IPR004963">
    <property type="entry name" value="PAE/NOTUM"/>
</dbReference>
<feature type="non-terminal residue" evidence="6">
    <location>
        <position position="141"/>
    </location>
</feature>
<dbReference type="GO" id="GO:0071555">
    <property type="term" value="P:cell wall organization"/>
    <property type="evidence" value="ECO:0007669"/>
    <property type="project" value="UniProtKB-KW"/>
</dbReference>
<dbReference type="EMBL" id="JAHRHJ020000004">
    <property type="protein sequence ID" value="KAH9319621.1"/>
    <property type="molecule type" value="Genomic_DNA"/>
</dbReference>
<evidence type="ECO:0000313" key="6">
    <source>
        <dbReference type="EMBL" id="KAH9319621.1"/>
    </source>
</evidence>
<evidence type="ECO:0000256" key="3">
    <source>
        <dbReference type="ARBA" id="ARBA00005784"/>
    </source>
</evidence>
<dbReference type="Pfam" id="PF03283">
    <property type="entry name" value="PAE"/>
    <property type="match status" value="1"/>
</dbReference>
<dbReference type="AlphaFoldDB" id="A0AA38GAC7"/>
<comment type="subcellular location">
    <subcellularLocation>
        <location evidence="2 5">Secreted</location>
        <location evidence="2 5">Cell wall</location>
    </subcellularLocation>
</comment>
<keyword evidence="7" id="KW-1185">Reference proteome</keyword>
<protein>
    <recommendedName>
        <fullName evidence="5">Pectin acetylesterase</fullName>
        <ecNumber evidence="5">3.1.1.-</ecNumber>
    </recommendedName>
</protein>
<dbReference type="GO" id="GO:0009505">
    <property type="term" value="C:plant-type cell wall"/>
    <property type="evidence" value="ECO:0007669"/>
    <property type="project" value="TreeGrafter"/>
</dbReference>
<accession>A0AA38GAC7</accession>
<comment type="caution">
    <text evidence="6">The sequence shown here is derived from an EMBL/GenBank/DDBJ whole genome shotgun (WGS) entry which is preliminary data.</text>
</comment>
<dbReference type="OMA" id="IKHILAP"/>
<keyword evidence="5" id="KW-0961">Cell wall biogenesis/degradation</keyword>
<dbReference type="EC" id="3.1.1.-" evidence="5"/>
<reference evidence="6 7" key="1">
    <citation type="journal article" date="2021" name="Nat. Plants">
        <title>The Taxus genome provides insights into paclitaxel biosynthesis.</title>
        <authorList>
            <person name="Xiong X."/>
            <person name="Gou J."/>
            <person name="Liao Q."/>
            <person name="Li Y."/>
            <person name="Zhou Q."/>
            <person name="Bi G."/>
            <person name="Li C."/>
            <person name="Du R."/>
            <person name="Wang X."/>
            <person name="Sun T."/>
            <person name="Guo L."/>
            <person name="Liang H."/>
            <person name="Lu P."/>
            <person name="Wu Y."/>
            <person name="Zhang Z."/>
            <person name="Ro D.K."/>
            <person name="Shang Y."/>
            <person name="Huang S."/>
            <person name="Yan J."/>
        </authorList>
    </citation>
    <scope>NUCLEOTIDE SEQUENCE [LARGE SCALE GENOMIC DNA]</scope>
    <source>
        <strain evidence="6">Ta-2019</strain>
    </source>
</reference>
<feature type="non-terminal residue" evidence="6">
    <location>
        <position position="1"/>
    </location>
</feature>
<gene>
    <name evidence="6" type="ORF">KI387_021390</name>
</gene>
<evidence type="ECO:0000256" key="5">
    <source>
        <dbReference type="RuleBase" id="RU363114"/>
    </source>
</evidence>
<proteinExistence type="inferred from homology"/>
<evidence type="ECO:0000256" key="4">
    <source>
        <dbReference type="ARBA" id="ARBA00022512"/>
    </source>
</evidence>
<evidence type="ECO:0000256" key="2">
    <source>
        <dbReference type="ARBA" id="ARBA00004191"/>
    </source>
</evidence>
<name>A0AA38GAC7_TAXCH</name>
<dbReference type="GO" id="GO:0052793">
    <property type="term" value="F:pectin acetylesterase activity"/>
    <property type="evidence" value="ECO:0007669"/>
    <property type="project" value="TreeGrafter"/>
</dbReference>
<evidence type="ECO:0000256" key="1">
    <source>
        <dbReference type="ARBA" id="ARBA00003534"/>
    </source>
</evidence>
<keyword evidence="5" id="KW-0964">Secreted</keyword>